<name>F4B7P2_ACIHW</name>
<proteinExistence type="predicted"/>
<dbReference type="RefSeq" id="WP_013776704.1">
    <property type="nucleotide sequence ID" value="NC_015518.1"/>
</dbReference>
<dbReference type="AlphaFoldDB" id="F4B7P2"/>
<keyword evidence="2" id="KW-1185">Reference proteome</keyword>
<protein>
    <submittedName>
        <fullName evidence="1">Uncharacterized protein</fullName>
    </submittedName>
</protein>
<reference evidence="1 2" key="1">
    <citation type="journal article" date="2011" name="Extremophiles">
        <title>Genomic analysis of Acidianus hospitalis W1 a host for studying crenarchaeal virus and plasmid life cycles.</title>
        <authorList>
            <person name="You X.Y."/>
            <person name="Liu C."/>
            <person name="Wang S.Y."/>
            <person name="Jiang C.Y."/>
            <person name="Shah S.A."/>
            <person name="Prangishvili D."/>
            <person name="She Q."/>
            <person name="Liu S.J."/>
            <person name="Garrett R.A."/>
        </authorList>
    </citation>
    <scope>NUCLEOTIDE SEQUENCE [LARGE SCALE GENOMIC DNA]</scope>
    <source>
        <strain evidence="1 2">W1</strain>
    </source>
</reference>
<sequence length="111" mass="12886">MDVELLLYSEFLRNKEKMLRTLKEKFNNIAGIGFISNSKSQTLKYKEKFSMHGYKIENPMLINIIKLNPETEVPEAYEILKRLKVSEDNSISFSISFPKVETLYAAIFNTA</sequence>
<organism evidence="1 2">
    <name type="scientific">Acidianus hospitalis (strain W1)</name>
    <dbReference type="NCBI Taxonomy" id="933801"/>
    <lineage>
        <taxon>Archaea</taxon>
        <taxon>Thermoproteota</taxon>
        <taxon>Thermoprotei</taxon>
        <taxon>Sulfolobales</taxon>
        <taxon>Sulfolobaceae</taxon>
        <taxon>Acidianus</taxon>
    </lineage>
</organism>
<gene>
    <name evidence="1" type="ordered locus">Ahos_1916</name>
</gene>
<evidence type="ECO:0000313" key="1">
    <source>
        <dbReference type="EMBL" id="AEE94789.1"/>
    </source>
</evidence>
<dbReference type="GeneID" id="10601415"/>
<dbReference type="EMBL" id="CP002535">
    <property type="protein sequence ID" value="AEE94789.1"/>
    <property type="molecule type" value="Genomic_DNA"/>
</dbReference>
<evidence type="ECO:0000313" key="2">
    <source>
        <dbReference type="Proteomes" id="UP000008458"/>
    </source>
</evidence>
<dbReference type="KEGG" id="aho:Ahos_1916"/>
<dbReference type="Proteomes" id="UP000008458">
    <property type="component" value="Chromosome"/>
</dbReference>
<dbReference type="HOGENOM" id="CLU_2152463_0_0_2"/>
<accession>F4B7P2</accession>
<reference key="2">
    <citation type="journal article" date="2011" name="Extremophiles">
        <title>Genomic analyses of Acidianus hospitalis W1 a host for studying crenarchaeal virus and plasmid life cycles.</title>
        <authorList>
            <person name="You X.Y."/>
            <person name="Liu C."/>
            <person name="Wang S.Y."/>
            <person name="Jiang C.Y."/>
            <person name="Shah S.A."/>
            <person name="Prangishvili D."/>
            <person name="Liu S.J."/>
            <person name="Garrett R.A."/>
        </authorList>
    </citation>
    <scope>NUCLEOTIDE SEQUENCE</scope>
    <source>
        <strain>W1</strain>
    </source>
</reference>